<dbReference type="GO" id="GO:0046872">
    <property type="term" value="F:metal ion binding"/>
    <property type="evidence" value="ECO:0007669"/>
    <property type="project" value="UniProtKB-KW"/>
</dbReference>
<dbReference type="SUPFAM" id="SSF56300">
    <property type="entry name" value="Metallo-dependent phosphatases"/>
    <property type="match status" value="1"/>
</dbReference>
<gene>
    <name evidence="6" type="ORF">B0I29_10741</name>
</gene>
<dbReference type="InterPro" id="IPR029052">
    <property type="entry name" value="Metallo-depent_PP-like"/>
</dbReference>
<reference evidence="6 7" key="1">
    <citation type="submission" date="2018-06" db="EMBL/GenBank/DDBJ databases">
        <title>Genomic Encyclopedia of Type Strains, Phase III (KMG-III): the genomes of soil and plant-associated and newly described type strains.</title>
        <authorList>
            <person name="Whitman W."/>
        </authorList>
    </citation>
    <scope>NUCLEOTIDE SEQUENCE [LARGE SCALE GENOMIC DNA]</scope>
    <source>
        <strain evidence="6 7">CGMCC 4.7090</strain>
    </source>
</reference>
<keyword evidence="1" id="KW-0479">Metal-binding</keyword>
<dbReference type="InterPro" id="IPR050884">
    <property type="entry name" value="CNP_phosphodiesterase-III"/>
</dbReference>
<evidence type="ECO:0000313" key="6">
    <source>
        <dbReference type="EMBL" id="RAK36779.1"/>
    </source>
</evidence>
<comment type="similarity">
    <text evidence="4">Belongs to the cyclic nucleotide phosphodiesterase class-III family.</text>
</comment>
<keyword evidence="2" id="KW-0378">Hydrolase</keyword>
<dbReference type="Proteomes" id="UP000249341">
    <property type="component" value="Unassembled WGS sequence"/>
</dbReference>
<evidence type="ECO:0000256" key="2">
    <source>
        <dbReference type="ARBA" id="ARBA00022801"/>
    </source>
</evidence>
<dbReference type="OrthoDB" id="5241795at2"/>
<organism evidence="6 7">
    <name type="scientific">Actinoplanes lutulentus</name>
    <dbReference type="NCBI Taxonomy" id="1287878"/>
    <lineage>
        <taxon>Bacteria</taxon>
        <taxon>Bacillati</taxon>
        <taxon>Actinomycetota</taxon>
        <taxon>Actinomycetes</taxon>
        <taxon>Micromonosporales</taxon>
        <taxon>Micromonosporaceae</taxon>
        <taxon>Actinoplanes</taxon>
    </lineage>
</organism>
<dbReference type="Pfam" id="PF00149">
    <property type="entry name" value="Metallophos"/>
    <property type="match status" value="1"/>
</dbReference>
<evidence type="ECO:0000313" key="7">
    <source>
        <dbReference type="Proteomes" id="UP000249341"/>
    </source>
</evidence>
<dbReference type="EMBL" id="QLMJ01000007">
    <property type="protein sequence ID" value="RAK36779.1"/>
    <property type="molecule type" value="Genomic_DNA"/>
</dbReference>
<dbReference type="GO" id="GO:0016787">
    <property type="term" value="F:hydrolase activity"/>
    <property type="evidence" value="ECO:0007669"/>
    <property type="project" value="UniProtKB-KW"/>
</dbReference>
<name>A0A327ZB82_9ACTN</name>
<feature type="domain" description="Calcineurin-like phosphoesterase" evidence="5">
    <location>
        <begin position="8"/>
        <end position="190"/>
    </location>
</feature>
<dbReference type="PANTHER" id="PTHR42988">
    <property type="entry name" value="PHOSPHOHYDROLASE"/>
    <property type="match status" value="1"/>
</dbReference>
<dbReference type="InterPro" id="IPR004843">
    <property type="entry name" value="Calcineurin-like_PHP"/>
</dbReference>
<dbReference type="Gene3D" id="3.60.21.10">
    <property type="match status" value="1"/>
</dbReference>
<proteinExistence type="inferred from homology"/>
<dbReference type="PANTHER" id="PTHR42988:SF2">
    <property type="entry name" value="CYCLIC NUCLEOTIDE PHOSPHODIESTERASE CBUA0032-RELATED"/>
    <property type="match status" value="1"/>
</dbReference>
<keyword evidence="3" id="KW-0408">Iron</keyword>
<evidence type="ECO:0000256" key="4">
    <source>
        <dbReference type="ARBA" id="ARBA00025742"/>
    </source>
</evidence>
<evidence type="ECO:0000256" key="3">
    <source>
        <dbReference type="ARBA" id="ARBA00023004"/>
    </source>
</evidence>
<dbReference type="AlphaFoldDB" id="A0A327ZB82"/>
<evidence type="ECO:0000256" key="1">
    <source>
        <dbReference type="ARBA" id="ARBA00022723"/>
    </source>
</evidence>
<sequence>MTDGPVVVAHLSDLHLGAHDHRAVESIVADVARARPALTVVTGDSTMRARDGEFRRARELLDRLPGPLLTVTGNHDLPLVSWRRVLRPYARYRRWMTADLDPDRQVLGLTALGLQSMPRWRWKNGRVSARQAATVVRVLGGAPAGDVRLLALHHPPLATGTARVIGRDRLLDAIRAARVDLVLAGHTHVPDVRVPVPGGPVFVVAGTSVSRRTRQAIGCSWSLISVHRGEVVVRERYLRDGRWLTGRLVTVPNISAAGS</sequence>
<evidence type="ECO:0000259" key="5">
    <source>
        <dbReference type="Pfam" id="PF00149"/>
    </source>
</evidence>
<accession>A0A327ZB82</accession>
<protein>
    <submittedName>
        <fullName evidence="6">3',5'-cyclic AMP phosphodiesterase CpdA</fullName>
    </submittedName>
</protein>
<dbReference type="RefSeq" id="WP_111650002.1">
    <property type="nucleotide sequence ID" value="NZ_JACHWI010000001.1"/>
</dbReference>
<comment type="caution">
    <text evidence="6">The sequence shown here is derived from an EMBL/GenBank/DDBJ whole genome shotgun (WGS) entry which is preliminary data.</text>
</comment>
<keyword evidence="7" id="KW-1185">Reference proteome</keyword>